<keyword evidence="1" id="KW-0433">Leucine-rich repeat</keyword>
<dbReference type="SMART" id="SM00368">
    <property type="entry name" value="LRR_RI"/>
    <property type="match status" value="7"/>
</dbReference>
<keyword evidence="9" id="KW-1185">Reference proteome</keyword>
<dbReference type="CDD" id="cd00116">
    <property type="entry name" value="LRR_RI"/>
    <property type="match status" value="1"/>
</dbReference>
<evidence type="ECO:0000313" key="8">
    <source>
        <dbReference type="Ensembl" id="ENSGMOP00000040310.1"/>
    </source>
</evidence>
<sequence>PHQPVQGPPPAGSGPPPPSQPVQGPPPAGSGPPPPRPAGSGAQPGQGPPPSRFRAQNVTVDEILNAYRQGCQKLNCKPIAKVLKQIQELKDLTQRNECLDLKGEKLDYKACESLEEVLKRVQFKLVDLEQTNLDEDGASALFDMIEYYESATHLNISFNKHIGTRGWQAAAHMMRKTSSLQYLDARNSPLLDHSAPFVARALRISGSLVVLHLENAGLSGRPLMLLATALKMNMNLRELYLADNKLNGLQDSAQLGNLLKFNYNIQILDLRNNHILDTGLAYVCEGLKEQRKGLVTLVLWNNQLTHHGMGYLAAALPCTQSLETLNLGHNSIGNEGVHQLKDGLISNRSVLRLGLASTKLSCEGAVAVAEFIAESSRLLRLDLRENEVKTGGLMALSLALKVNTSLLRLDLDREPKKETVKSFIETQRGLLAEIQNGCKRNFILAKEKEETDQKMRQSASMAEIATEDGPPTEEEPSDPALQKAGLQNQGDGEVGDGQSEKSSLLSESSAGQSESNVGPAETCLETEAPPLCEESDSDTEEEEEEEEVQAETSSGFTETGPRPQAAPPRGASRVPPPSPAVPIAGRSVLSAITVTESPLHRGPPPSPGRLIAVSSPGRGHKVFMVTRVESPPDQHKSEPALV</sequence>
<dbReference type="PANTHER" id="PTHR24112:SF9">
    <property type="entry name" value="PROTEIN PHOSPHATASE 1 REGULATORY SUBUNIT 37"/>
    <property type="match status" value="1"/>
</dbReference>
<keyword evidence="2" id="KW-0677">Repeat</keyword>
<dbReference type="SUPFAM" id="SSF52047">
    <property type="entry name" value="RNI-like"/>
    <property type="match status" value="1"/>
</dbReference>
<evidence type="ECO:0000313" key="9">
    <source>
        <dbReference type="Proteomes" id="UP000694546"/>
    </source>
</evidence>
<dbReference type="FunFam" id="3.80.10.10:FF:000324">
    <property type="entry name" value="Protein phosphatase 1 regulatory subunit 37"/>
    <property type="match status" value="1"/>
</dbReference>
<accession>A0A8C5B2L6</accession>
<feature type="region of interest" description="Disordered" evidence="7">
    <location>
        <begin position="449"/>
        <end position="585"/>
    </location>
</feature>
<dbReference type="InterPro" id="IPR032675">
    <property type="entry name" value="LRR_dom_sf"/>
</dbReference>
<dbReference type="AlphaFoldDB" id="A0A8C5B2L6"/>
<feature type="compositionally biased region" description="Pro residues" evidence="7">
    <location>
        <begin position="1"/>
        <end position="37"/>
    </location>
</feature>
<evidence type="ECO:0000256" key="6">
    <source>
        <dbReference type="ARBA" id="ARBA00041209"/>
    </source>
</evidence>
<dbReference type="GeneTree" id="ENSGT00940000157454"/>
<keyword evidence="3" id="KW-0650">Protein phosphatase inhibitor</keyword>
<evidence type="ECO:0000256" key="7">
    <source>
        <dbReference type="SAM" id="MobiDB-lite"/>
    </source>
</evidence>
<dbReference type="GO" id="GO:0004864">
    <property type="term" value="F:protein phosphatase inhibitor activity"/>
    <property type="evidence" value="ECO:0007669"/>
    <property type="project" value="UniProtKB-KW"/>
</dbReference>
<reference evidence="8" key="2">
    <citation type="submission" date="2025-09" db="UniProtKB">
        <authorList>
            <consortium name="Ensembl"/>
        </authorList>
    </citation>
    <scope>IDENTIFICATION</scope>
</reference>
<dbReference type="InterPro" id="IPR051279">
    <property type="entry name" value="PP1-Reg/Actin-Interact_Protein"/>
</dbReference>
<evidence type="ECO:0000256" key="5">
    <source>
        <dbReference type="ARBA" id="ARBA00040684"/>
    </source>
</evidence>
<dbReference type="Proteomes" id="UP000694546">
    <property type="component" value="Chromosome 16"/>
</dbReference>
<feature type="compositionally biased region" description="Acidic residues" evidence="7">
    <location>
        <begin position="533"/>
        <end position="549"/>
    </location>
</feature>
<evidence type="ECO:0000256" key="3">
    <source>
        <dbReference type="ARBA" id="ARBA00023272"/>
    </source>
</evidence>
<feature type="compositionally biased region" description="Low complexity" evidence="7">
    <location>
        <begin position="560"/>
        <end position="573"/>
    </location>
</feature>
<dbReference type="PANTHER" id="PTHR24112">
    <property type="entry name" value="LEUCINE-RICH REPEAT, ISOFORM F-RELATED"/>
    <property type="match status" value="1"/>
</dbReference>
<evidence type="ECO:0000256" key="2">
    <source>
        <dbReference type="ARBA" id="ARBA00022737"/>
    </source>
</evidence>
<proteinExistence type="inferred from homology"/>
<dbReference type="Pfam" id="PF13516">
    <property type="entry name" value="LRR_6"/>
    <property type="match status" value="2"/>
</dbReference>
<reference evidence="8" key="1">
    <citation type="submission" date="2025-08" db="UniProtKB">
        <authorList>
            <consortium name="Ensembl"/>
        </authorList>
    </citation>
    <scope>IDENTIFICATION</scope>
</reference>
<name>A0A8C5B2L6_GADMO</name>
<comment type="similarity">
    <text evidence="4">Belongs to the PPP1R37 family.</text>
</comment>
<feature type="compositionally biased region" description="Low complexity" evidence="7">
    <location>
        <begin position="500"/>
        <end position="515"/>
    </location>
</feature>
<evidence type="ECO:0000256" key="1">
    <source>
        <dbReference type="ARBA" id="ARBA00022614"/>
    </source>
</evidence>
<evidence type="ECO:0000256" key="4">
    <source>
        <dbReference type="ARBA" id="ARBA00038315"/>
    </source>
</evidence>
<dbReference type="Gene3D" id="3.80.10.10">
    <property type="entry name" value="Ribonuclease Inhibitor"/>
    <property type="match status" value="3"/>
</dbReference>
<dbReference type="Ensembl" id="ENSGMOT00000049274.1">
    <property type="protein sequence ID" value="ENSGMOP00000040310.1"/>
    <property type="gene ID" value="ENSGMOG00000005342.2"/>
</dbReference>
<dbReference type="PROSITE" id="PS51450">
    <property type="entry name" value="LRR"/>
    <property type="match status" value="1"/>
</dbReference>
<dbReference type="InterPro" id="IPR001611">
    <property type="entry name" value="Leu-rich_rpt"/>
</dbReference>
<feature type="region of interest" description="Disordered" evidence="7">
    <location>
        <begin position="1"/>
        <end position="53"/>
    </location>
</feature>
<protein>
    <recommendedName>
        <fullName evidence="5">Protein phosphatase 1 regulatory subunit 37</fullName>
    </recommendedName>
    <alternativeName>
        <fullName evidence="6">Leucine-rich repeat-containing protein 68</fullName>
    </alternativeName>
</protein>
<organism evidence="8 9">
    <name type="scientific">Gadus morhua</name>
    <name type="common">Atlantic cod</name>
    <dbReference type="NCBI Taxonomy" id="8049"/>
    <lineage>
        <taxon>Eukaryota</taxon>
        <taxon>Metazoa</taxon>
        <taxon>Chordata</taxon>
        <taxon>Craniata</taxon>
        <taxon>Vertebrata</taxon>
        <taxon>Euteleostomi</taxon>
        <taxon>Actinopterygii</taxon>
        <taxon>Neopterygii</taxon>
        <taxon>Teleostei</taxon>
        <taxon>Neoteleostei</taxon>
        <taxon>Acanthomorphata</taxon>
        <taxon>Zeiogadaria</taxon>
        <taxon>Gadariae</taxon>
        <taxon>Gadiformes</taxon>
        <taxon>Gadoidei</taxon>
        <taxon>Gadidae</taxon>
        <taxon>Gadus</taxon>
    </lineage>
</organism>